<evidence type="ECO:0000259" key="1">
    <source>
        <dbReference type="PROSITE" id="PS50213"/>
    </source>
</evidence>
<reference evidence="2 3" key="1">
    <citation type="submission" date="2019-07" db="EMBL/GenBank/DDBJ databases">
        <title>Whole genome shotgun sequence of Methylobacterium gnaphalii NBRC 107716.</title>
        <authorList>
            <person name="Hosoyama A."/>
            <person name="Uohara A."/>
            <person name="Ohji S."/>
            <person name="Ichikawa N."/>
        </authorList>
    </citation>
    <scope>NUCLEOTIDE SEQUENCE [LARGE SCALE GENOMIC DNA]</scope>
    <source>
        <strain evidence="2 3">NBRC 107716</strain>
    </source>
</reference>
<evidence type="ECO:0000313" key="2">
    <source>
        <dbReference type="EMBL" id="GEP11875.1"/>
    </source>
</evidence>
<proteinExistence type="predicted"/>
<dbReference type="InterPro" id="IPR036378">
    <property type="entry name" value="FAS1_dom_sf"/>
</dbReference>
<sequence>MLVQSGVQPNLPAAVTITHGHHEDEAHGPSPRGVATAALGGPRRRFVPQRWPRSYGWLRVMDASKTISENAVDPTDHTTFVVAVRAAGLVDTLSSASPFTVFVPTSAALGTVSPGAVDTLPCGSLNGRCRYPEQRRRSCSMLQRCGSRGIVLRRDRRGTRVSD</sequence>
<dbReference type="AlphaFoldDB" id="A0A512JPI6"/>
<comment type="caution">
    <text evidence="2">The sequence shown here is derived from an EMBL/GenBank/DDBJ whole genome shotgun (WGS) entry which is preliminary data.</text>
</comment>
<dbReference type="InterPro" id="IPR000782">
    <property type="entry name" value="FAS1_domain"/>
</dbReference>
<organism evidence="2 3">
    <name type="scientific">Methylobacterium gnaphalii</name>
    <dbReference type="NCBI Taxonomy" id="1010610"/>
    <lineage>
        <taxon>Bacteria</taxon>
        <taxon>Pseudomonadati</taxon>
        <taxon>Pseudomonadota</taxon>
        <taxon>Alphaproteobacteria</taxon>
        <taxon>Hyphomicrobiales</taxon>
        <taxon>Methylobacteriaceae</taxon>
        <taxon>Methylobacterium</taxon>
    </lineage>
</organism>
<dbReference type="Pfam" id="PF02469">
    <property type="entry name" value="Fasciclin"/>
    <property type="match status" value="1"/>
</dbReference>
<dbReference type="Gene3D" id="2.30.180.10">
    <property type="entry name" value="FAS1 domain"/>
    <property type="match status" value="1"/>
</dbReference>
<name>A0A512JPI6_9HYPH</name>
<dbReference type="SUPFAM" id="SSF82153">
    <property type="entry name" value="FAS1 domain"/>
    <property type="match status" value="1"/>
</dbReference>
<feature type="domain" description="FAS1" evidence="1">
    <location>
        <begin position="64"/>
        <end position="163"/>
    </location>
</feature>
<accession>A0A512JPI6</accession>
<evidence type="ECO:0000313" key="3">
    <source>
        <dbReference type="Proteomes" id="UP000321750"/>
    </source>
</evidence>
<gene>
    <name evidence="2" type="ORF">MGN01_37200</name>
</gene>
<protein>
    <recommendedName>
        <fullName evidence="1">FAS1 domain-containing protein</fullName>
    </recommendedName>
</protein>
<dbReference type="EMBL" id="BJZV01000024">
    <property type="protein sequence ID" value="GEP11875.1"/>
    <property type="molecule type" value="Genomic_DNA"/>
</dbReference>
<keyword evidence="3" id="KW-1185">Reference proteome</keyword>
<dbReference type="Proteomes" id="UP000321750">
    <property type="component" value="Unassembled WGS sequence"/>
</dbReference>
<dbReference type="PROSITE" id="PS50213">
    <property type="entry name" value="FAS1"/>
    <property type="match status" value="1"/>
</dbReference>